<dbReference type="InterPro" id="IPR051257">
    <property type="entry name" value="Diverse_CBS-Domain"/>
</dbReference>
<organism evidence="4 5">
    <name type="scientific">Alicyclobacillus dauci</name>
    <dbReference type="NCBI Taxonomy" id="1475485"/>
    <lineage>
        <taxon>Bacteria</taxon>
        <taxon>Bacillati</taxon>
        <taxon>Bacillota</taxon>
        <taxon>Bacilli</taxon>
        <taxon>Bacillales</taxon>
        <taxon>Alicyclobacillaceae</taxon>
        <taxon>Alicyclobacillus</taxon>
    </lineage>
</organism>
<reference evidence="4" key="1">
    <citation type="submission" date="2022-08" db="EMBL/GenBank/DDBJ databases">
        <title>Alicyclobacillus dauci DSM2870, complete genome.</title>
        <authorList>
            <person name="Wang Q."/>
            <person name="Cai R."/>
            <person name="Wang Z."/>
        </authorList>
    </citation>
    <scope>NUCLEOTIDE SEQUENCE</scope>
    <source>
        <strain evidence="4">DSM 28700</strain>
    </source>
</reference>
<name>A0ABY6YYH2_9BACL</name>
<sequence>MFIRNCLTPLNELTSIHPDEQIETALVKMSKHLSLPCVDKNGSFVGIVSKRTVFEAFEQANPMTFTEFKQQPISQCLLRDVPTLTLNDHFEDTIAIIIKIPFVPIVDDGKLLGIVKRSAVQNALSVAFASNVDADRLFLGVPEVEGAFERLFNITHRLGLSVVTCVPFDAGENLNRRVILKVTKSPRLQELVSQLERAGMLVIQVN</sequence>
<dbReference type="EMBL" id="CP104064">
    <property type="protein sequence ID" value="WAH35482.1"/>
    <property type="molecule type" value="Genomic_DNA"/>
</dbReference>
<dbReference type="PANTHER" id="PTHR43080:SF2">
    <property type="entry name" value="CBS DOMAIN-CONTAINING PROTEIN"/>
    <property type="match status" value="1"/>
</dbReference>
<dbReference type="Pfam" id="PF00571">
    <property type="entry name" value="CBS"/>
    <property type="match status" value="2"/>
</dbReference>
<evidence type="ECO:0000256" key="2">
    <source>
        <dbReference type="PROSITE-ProRule" id="PRU00703"/>
    </source>
</evidence>
<feature type="domain" description="CBS" evidence="3">
    <location>
        <begin position="7"/>
        <end position="63"/>
    </location>
</feature>
<dbReference type="InterPro" id="IPR046342">
    <property type="entry name" value="CBS_dom_sf"/>
</dbReference>
<dbReference type="RefSeq" id="WP_268042765.1">
    <property type="nucleotide sequence ID" value="NZ_CP104064.1"/>
</dbReference>
<dbReference type="Proteomes" id="UP001164803">
    <property type="component" value="Chromosome"/>
</dbReference>
<keyword evidence="5" id="KW-1185">Reference proteome</keyword>
<dbReference type="PANTHER" id="PTHR43080">
    <property type="entry name" value="CBS DOMAIN-CONTAINING PROTEIN CBSX3, MITOCHONDRIAL"/>
    <property type="match status" value="1"/>
</dbReference>
<evidence type="ECO:0000259" key="3">
    <source>
        <dbReference type="PROSITE" id="PS51371"/>
    </source>
</evidence>
<evidence type="ECO:0000313" key="5">
    <source>
        <dbReference type="Proteomes" id="UP001164803"/>
    </source>
</evidence>
<protein>
    <submittedName>
        <fullName evidence="4">CBS domain-containing protein</fullName>
    </submittedName>
</protein>
<dbReference type="InterPro" id="IPR000644">
    <property type="entry name" value="CBS_dom"/>
</dbReference>
<dbReference type="Gene3D" id="3.10.580.10">
    <property type="entry name" value="CBS-domain"/>
    <property type="match status" value="1"/>
</dbReference>
<evidence type="ECO:0000256" key="1">
    <source>
        <dbReference type="ARBA" id="ARBA00023122"/>
    </source>
</evidence>
<dbReference type="CDD" id="cd02205">
    <property type="entry name" value="CBS_pair_SF"/>
    <property type="match status" value="1"/>
</dbReference>
<dbReference type="SUPFAM" id="SSF54631">
    <property type="entry name" value="CBS-domain pair"/>
    <property type="match status" value="1"/>
</dbReference>
<keyword evidence="1 2" id="KW-0129">CBS domain</keyword>
<dbReference type="PROSITE" id="PS51371">
    <property type="entry name" value="CBS"/>
    <property type="match status" value="1"/>
</dbReference>
<proteinExistence type="predicted"/>
<dbReference type="SMART" id="SM00116">
    <property type="entry name" value="CBS"/>
    <property type="match status" value="2"/>
</dbReference>
<accession>A0ABY6YYH2</accession>
<evidence type="ECO:0000313" key="4">
    <source>
        <dbReference type="EMBL" id="WAH35482.1"/>
    </source>
</evidence>
<gene>
    <name evidence="4" type="ORF">NZD86_14415</name>
</gene>